<dbReference type="KEGG" id="aps:CFPG_684"/>
<dbReference type="Proteomes" id="UP000000723">
    <property type="component" value="Chromosome"/>
</dbReference>
<gene>
    <name evidence="1" type="ordered locus">CFPG_684</name>
</gene>
<dbReference type="EMBL" id="AP010656">
    <property type="protein sequence ID" value="BAG83947.1"/>
    <property type="molecule type" value="Genomic_DNA"/>
</dbReference>
<dbReference type="eggNOG" id="COG0419">
    <property type="taxonomic scope" value="Bacteria"/>
</dbReference>
<dbReference type="HOGENOM" id="CLU_2021978_0_0_10"/>
<evidence type="ECO:0000313" key="1">
    <source>
        <dbReference type="EMBL" id="BAG83947.1"/>
    </source>
</evidence>
<accession>B6YRX5</accession>
<sequence length="122" mass="14338">MEINALANDIDKVLLKFKNYQIKDCNNEIRNIAKRIKTVRDKGLDSASKIDDFNRRKAVVDYQLYENSGLQDLVYMGDLNKAIGKWNAFDEEWDTNWNNYKDKTKIFVSKVQSFPCIHNISR</sequence>
<evidence type="ECO:0000313" key="2">
    <source>
        <dbReference type="Proteomes" id="UP000000723"/>
    </source>
</evidence>
<reference evidence="2" key="1">
    <citation type="journal article" date="2008" name="Science">
        <title>Genome of an endosymbiont coupling N2 fixation to cellulolysis within RT protist cells in termite gut.</title>
        <authorList>
            <person name="Hongoh Y."/>
            <person name="Sharma V.K."/>
            <person name="Prakash T."/>
            <person name="Noda S."/>
            <person name="Toh H."/>
            <person name="Taylor T.D."/>
            <person name="Kudo T."/>
            <person name="Sakaki Y."/>
            <person name="Toyoda A."/>
            <person name="Hattori M."/>
            <person name="Ohkuma M."/>
        </authorList>
    </citation>
    <scope>NUCLEOTIDE SEQUENCE [LARGE SCALE GENOMIC DNA]</scope>
</reference>
<keyword evidence="2" id="KW-1185">Reference proteome</keyword>
<proteinExistence type="predicted"/>
<organism evidence="1 2">
    <name type="scientific">Azobacteroides pseudotrichonymphae genomovar. CFP2</name>
    <dbReference type="NCBI Taxonomy" id="511995"/>
    <lineage>
        <taxon>Bacteria</taxon>
        <taxon>Pseudomonadati</taxon>
        <taxon>Bacteroidota</taxon>
        <taxon>Bacteroidia</taxon>
        <taxon>Bacteroidales</taxon>
        <taxon>Candidatus Azobacteroides</taxon>
    </lineage>
</organism>
<dbReference type="AlphaFoldDB" id="B6YRX5"/>
<protein>
    <submittedName>
        <fullName evidence="1">Uncharacterized protein</fullName>
    </submittedName>
</protein>
<name>B6YRX5_AZOPC</name>
<dbReference type="RefSeq" id="WP_012573707.1">
    <property type="nucleotide sequence ID" value="NC_011565.1"/>
</dbReference>